<name>A0ACB7ITT0_PLECO</name>
<evidence type="ECO:0000313" key="2">
    <source>
        <dbReference type="Proteomes" id="UP000824881"/>
    </source>
</evidence>
<organism evidence="1 2">
    <name type="scientific">Pleurotus cornucopiae</name>
    <name type="common">Cornucopia mushroom</name>
    <dbReference type="NCBI Taxonomy" id="5321"/>
    <lineage>
        <taxon>Eukaryota</taxon>
        <taxon>Fungi</taxon>
        <taxon>Dikarya</taxon>
        <taxon>Basidiomycota</taxon>
        <taxon>Agaricomycotina</taxon>
        <taxon>Agaricomycetes</taxon>
        <taxon>Agaricomycetidae</taxon>
        <taxon>Agaricales</taxon>
        <taxon>Pleurotineae</taxon>
        <taxon>Pleurotaceae</taxon>
        <taxon>Pleurotus</taxon>
    </lineage>
</organism>
<evidence type="ECO:0000313" key="1">
    <source>
        <dbReference type="EMBL" id="KAG9221525.1"/>
    </source>
</evidence>
<dbReference type="EMBL" id="WQMT02000006">
    <property type="protein sequence ID" value="KAG9221525.1"/>
    <property type="molecule type" value="Genomic_DNA"/>
</dbReference>
<reference evidence="1 2" key="1">
    <citation type="journal article" date="2021" name="Appl. Environ. Microbiol.">
        <title>Genetic linkage and physical mapping for an oyster mushroom Pleurotus cornucopiae and QTL analysis for the trait cap color.</title>
        <authorList>
            <person name="Zhang Y."/>
            <person name="Gao W."/>
            <person name="Sonnenberg A."/>
            <person name="Chen Q."/>
            <person name="Zhang J."/>
            <person name="Huang C."/>
        </authorList>
    </citation>
    <scope>NUCLEOTIDE SEQUENCE [LARGE SCALE GENOMIC DNA]</scope>
    <source>
        <strain evidence="1">CCMSSC00406</strain>
    </source>
</reference>
<dbReference type="Proteomes" id="UP000824881">
    <property type="component" value="Unassembled WGS sequence"/>
</dbReference>
<gene>
    <name evidence="1" type="ORF">CCMSSC00406_0009348</name>
</gene>
<accession>A0ACB7ITT0</accession>
<comment type="caution">
    <text evidence="1">The sequence shown here is derived from an EMBL/GenBank/DDBJ whole genome shotgun (WGS) entry which is preliminary data.</text>
</comment>
<sequence>MRLQAPPHRSECRIYMKEISTTHQSPLAFPPPMWIPGLSSFSREASRRKLFRRKGGGGKGRGGRTSSSSGGGTSSGGKTSGSSSSSGGSSSSSSSSSSSGGRSSSSSSSRSSGSRSNGGTNRINTIPIGQPFAGRTQGGGTRASVFGSRQYGSGYPGVTGRGVAGRSFPFYYWPIAWGGAAGAGTGAYLRTNEYGNPDNNTRPGGPEYTAEFIANSSTASTFHLIADSNTVTSLISDLMASCSSYLSSVVPPQSSPLNSSASNGPQPEQAVQYYRASSVVLTLDGYNNTAVFGDESTADLPLPDVVVDLNTNDGKLLGCLNQTIGTAVPLIDGATAKWTPDGGVLALIAVIIYRRDKANMRVTSFIVIAFAAVFAAAAPAEDAADHQDTANWHRHHHHHHGGHHGHHH</sequence>
<proteinExistence type="predicted"/>
<keyword evidence="2" id="KW-1185">Reference proteome</keyword>
<protein>
    <submittedName>
        <fullName evidence="1">Uncharacterized protein</fullName>
    </submittedName>
</protein>